<keyword evidence="2" id="KW-0732">Signal</keyword>
<keyword evidence="4" id="KW-1185">Reference proteome</keyword>
<feature type="chain" id="PRO_5018159381" evidence="2">
    <location>
        <begin position="19"/>
        <end position="108"/>
    </location>
</feature>
<gene>
    <name evidence="3" type="ORF">GMOD_00009206</name>
</gene>
<evidence type="ECO:0000256" key="2">
    <source>
        <dbReference type="SAM" id="SignalP"/>
    </source>
</evidence>
<proteinExistence type="predicted"/>
<evidence type="ECO:0000313" key="4">
    <source>
        <dbReference type="Proteomes" id="UP000265663"/>
    </source>
</evidence>
<feature type="signal peptide" evidence="2">
    <location>
        <begin position="1"/>
        <end position="18"/>
    </location>
</feature>
<dbReference type="OrthoDB" id="3783411at2759"/>
<name>A0A3M7MBU3_9PLEO</name>
<evidence type="ECO:0000256" key="1">
    <source>
        <dbReference type="SAM" id="MobiDB-lite"/>
    </source>
</evidence>
<accession>A0A3M7MBU3</accession>
<dbReference type="EMBL" id="KE747828">
    <property type="protein sequence ID" value="RMZ71859.1"/>
    <property type="molecule type" value="Genomic_DNA"/>
</dbReference>
<evidence type="ECO:0000313" key="3">
    <source>
        <dbReference type="EMBL" id="RMZ71859.1"/>
    </source>
</evidence>
<reference evidence="3 4" key="1">
    <citation type="journal article" date="2014" name="PLoS ONE">
        <title>De novo Genome Assembly of the Fungal Plant Pathogen Pyrenophora semeniperda.</title>
        <authorList>
            <person name="Soliai M.M."/>
            <person name="Meyer S.E."/>
            <person name="Udall J.A."/>
            <person name="Elzinga D.E."/>
            <person name="Hermansen R.A."/>
            <person name="Bodily P.M."/>
            <person name="Hart A.A."/>
            <person name="Coleman C.E."/>
        </authorList>
    </citation>
    <scope>NUCLEOTIDE SEQUENCE [LARGE SCALE GENOMIC DNA]</scope>
    <source>
        <strain evidence="3 4">CCB06</strain>
        <tissue evidence="3">Mycelium</tissue>
    </source>
</reference>
<organism evidence="3 4">
    <name type="scientific">Pyrenophora seminiperda CCB06</name>
    <dbReference type="NCBI Taxonomy" id="1302712"/>
    <lineage>
        <taxon>Eukaryota</taxon>
        <taxon>Fungi</taxon>
        <taxon>Dikarya</taxon>
        <taxon>Ascomycota</taxon>
        <taxon>Pezizomycotina</taxon>
        <taxon>Dothideomycetes</taxon>
        <taxon>Pleosporomycetidae</taxon>
        <taxon>Pleosporales</taxon>
        <taxon>Pleosporineae</taxon>
        <taxon>Pleosporaceae</taxon>
        <taxon>Pyrenophora</taxon>
    </lineage>
</organism>
<protein>
    <submittedName>
        <fullName evidence="3">Uncharacterized protein</fullName>
    </submittedName>
</protein>
<feature type="compositionally biased region" description="Basic residues" evidence="1">
    <location>
        <begin position="38"/>
        <end position="48"/>
    </location>
</feature>
<feature type="region of interest" description="Disordered" evidence="1">
    <location>
        <begin position="29"/>
        <end position="49"/>
    </location>
</feature>
<dbReference type="Proteomes" id="UP000265663">
    <property type="component" value="Unassembled WGS sequence"/>
</dbReference>
<dbReference type="AlphaFoldDB" id="A0A3M7MBU3"/>
<sequence length="108" mass="11277">MHITALLATLVFATTALASPHVFAPRASVAPQASSGGSRKHNHTRHKEHTPTFKETCNCKLPVIPANLLNANERCLMKQAAQMGCFMSSNGGCPSPAPACGLGALPTL</sequence>